<evidence type="ECO:0000256" key="1">
    <source>
        <dbReference type="SAM" id="MobiDB-lite"/>
    </source>
</evidence>
<feature type="region of interest" description="Disordered" evidence="1">
    <location>
        <begin position="1"/>
        <end position="42"/>
    </location>
</feature>
<organism evidence="2 3">
    <name type="scientific">Petrolisthes manimaculis</name>
    <dbReference type="NCBI Taxonomy" id="1843537"/>
    <lineage>
        <taxon>Eukaryota</taxon>
        <taxon>Metazoa</taxon>
        <taxon>Ecdysozoa</taxon>
        <taxon>Arthropoda</taxon>
        <taxon>Crustacea</taxon>
        <taxon>Multicrustacea</taxon>
        <taxon>Malacostraca</taxon>
        <taxon>Eumalacostraca</taxon>
        <taxon>Eucarida</taxon>
        <taxon>Decapoda</taxon>
        <taxon>Pleocyemata</taxon>
        <taxon>Anomura</taxon>
        <taxon>Galatheoidea</taxon>
        <taxon>Porcellanidae</taxon>
        <taxon>Petrolisthes</taxon>
    </lineage>
</organism>
<feature type="compositionally biased region" description="Pro residues" evidence="1">
    <location>
        <begin position="20"/>
        <end position="42"/>
    </location>
</feature>
<keyword evidence="3" id="KW-1185">Reference proteome</keyword>
<dbReference type="AlphaFoldDB" id="A0AAE1P6J9"/>
<sequence>MTLPTPGCPWRDGRHLGAGGPPPYSYPPTPPEGITPPPYPHLLPPPITPCTSTSSIFLTPLHPPSLPSSSSILHPHPLAPHPPCTITTFSFC</sequence>
<evidence type="ECO:0000313" key="2">
    <source>
        <dbReference type="EMBL" id="KAK4302393.1"/>
    </source>
</evidence>
<proteinExistence type="predicted"/>
<reference evidence="2" key="1">
    <citation type="submission" date="2023-11" db="EMBL/GenBank/DDBJ databases">
        <title>Genome assemblies of two species of porcelain crab, Petrolisthes cinctipes and Petrolisthes manimaculis (Anomura: Porcellanidae).</title>
        <authorList>
            <person name="Angst P."/>
        </authorList>
    </citation>
    <scope>NUCLEOTIDE SEQUENCE</scope>
    <source>
        <strain evidence="2">PB745_02</strain>
        <tissue evidence="2">Gill</tissue>
    </source>
</reference>
<name>A0AAE1P6J9_9EUCA</name>
<gene>
    <name evidence="2" type="ORF">Pmani_025505</name>
</gene>
<comment type="caution">
    <text evidence="2">The sequence shown here is derived from an EMBL/GenBank/DDBJ whole genome shotgun (WGS) entry which is preliminary data.</text>
</comment>
<dbReference type="EMBL" id="JAWZYT010002739">
    <property type="protein sequence ID" value="KAK4302393.1"/>
    <property type="molecule type" value="Genomic_DNA"/>
</dbReference>
<evidence type="ECO:0000313" key="3">
    <source>
        <dbReference type="Proteomes" id="UP001292094"/>
    </source>
</evidence>
<accession>A0AAE1P6J9</accession>
<protein>
    <submittedName>
        <fullName evidence="2">Uncharacterized protein</fullName>
    </submittedName>
</protein>
<dbReference type="Proteomes" id="UP001292094">
    <property type="component" value="Unassembled WGS sequence"/>
</dbReference>